<dbReference type="Pfam" id="PF11233">
    <property type="entry name" value="DUF3035"/>
    <property type="match status" value="1"/>
</dbReference>
<dbReference type="EMBL" id="UINC01149379">
    <property type="protein sequence ID" value="SVD41817.1"/>
    <property type="molecule type" value="Genomic_DNA"/>
</dbReference>
<accession>A0A382V5V8</accession>
<name>A0A382V5V8_9ZZZZ</name>
<gene>
    <name evidence="1" type="ORF">METZ01_LOCUS394671</name>
</gene>
<reference evidence="1" key="1">
    <citation type="submission" date="2018-05" db="EMBL/GenBank/DDBJ databases">
        <authorList>
            <person name="Lanie J.A."/>
            <person name="Ng W.-L."/>
            <person name="Kazmierczak K.M."/>
            <person name="Andrzejewski T.M."/>
            <person name="Davidsen T.M."/>
            <person name="Wayne K.J."/>
            <person name="Tettelin H."/>
            <person name="Glass J.I."/>
            <person name="Rusch D."/>
            <person name="Podicherti R."/>
            <person name="Tsui H.-C.T."/>
            <person name="Winkler M.E."/>
        </authorList>
    </citation>
    <scope>NUCLEOTIDE SEQUENCE</scope>
</reference>
<organism evidence="1">
    <name type="scientific">marine metagenome</name>
    <dbReference type="NCBI Taxonomy" id="408172"/>
    <lineage>
        <taxon>unclassified sequences</taxon>
        <taxon>metagenomes</taxon>
        <taxon>ecological metagenomes</taxon>
    </lineage>
</organism>
<dbReference type="AlphaFoldDB" id="A0A382V5V8"/>
<sequence length="99" mass="11109">MSFVILLSSCGTFQEGMIGSKRSKSSDEFLVHKKKPLVVPPDFDDIPSPKPVKKEEKKLSASNTSIEDLLNIEKKIEDTFETKGNNSLEQSILKKIKQN</sequence>
<proteinExistence type="predicted"/>
<evidence type="ECO:0000313" key="1">
    <source>
        <dbReference type="EMBL" id="SVD41817.1"/>
    </source>
</evidence>
<protein>
    <submittedName>
        <fullName evidence="1">Uncharacterized protein</fullName>
    </submittedName>
</protein>
<dbReference type="InterPro" id="IPR021395">
    <property type="entry name" value="DUF3035"/>
</dbReference>